<dbReference type="Pfam" id="PF14317">
    <property type="entry name" value="YcxB"/>
    <property type="match status" value="1"/>
</dbReference>
<feature type="transmembrane region" description="Helical" evidence="1">
    <location>
        <begin position="12"/>
        <end position="29"/>
    </location>
</feature>
<evidence type="ECO:0000259" key="2">
    <source>
        <dbReference type="Pfam" id="PF14317"/>
    </source>
</evidence>
<organism evidence="3 4">
    <name type="scientific">Rhizobium oryzicola</name>
    <dbReference type="NCBI Taxonomy" id="1232668"/>
    <lineage>
        <taxon>Bacteria</taxon>
        <taxon>Pseudomonadati</taxon>
        <taxon>Pseudomonadota</taxon>
        <taxon>Alphaproteobacteria</taxon>
        <taxon>Hyphomicrobiales</taxon>
        <taxon>Rhizobiaceae</taxon>
        <taxon>Rhizobium/Agrobacterium group</taxon>
        <taxon>Rhizobium</taxon>
    </lineage>
</organism>
<dbReference type="RefSeq" id="WP_302079700.1">
    <property type="nucleotide sequence ID" value="NZ_JAUKWQ010000015.1"/>
</dbReference>
<protein>
    <submittedName>
        <fullName evidence="3">YcxB family protein</fullName>
    </submittedName>
</protein>
<accession>A0ABT8T4C0</accession>
<dbReference type="InterPro" id="IPR025588">
    <property type="entry name" value="YcxB-like_C"/>
</dbReference>
<feature type="domain" description="YcxB-like C-terminal" evidence="2">
    <location>
        <begin position="95"/>
        <end position="150"/>
    </location>
</feature>
<keyword evidence="1" id="KW-0472">Membrane</keyword>
<proteinExistence type="predicted"/>
<comment type="caution">
    <text evidence="3">The sequence shown here is derived from an EMBL/GenBank/DDBJ whole genome shotgun (WGS) entry which is preliminary data.</text>
</comment>
<evidence type="ECO:0000256" key="1">
    <source>
        <dbReference type="SAM" id="Phobius"/>
    </source>
</evidence>
<dbReference type="EMBL" id="JAUKWQ010000015">
    <property type="protein sequence ID" value="MDO1585415.1"/>
    <property type="molecule type" value="Genomic_DNA"/>
</dbReference>
<evidence type="ECO:0000313" key="3">
    <source>
        <dbReference type="EMBL" id="MDO1585415.1"/>
    </source>
</evidence>
<keyword evidence="1" id="KW-1133">Transmembrane helix</keyword>
<feature type="transmembrane region" description="Helical" evidence="1">
    <location>
        <begin position="49"/>
        <end position="80"/>
    </location>
</feature>
<name>A0ABT8T4C0_9HYPH</name>
<reference evidence="3" key="1">
    <citation type="journal article" date="2015" name="Int. J. Syst. Evol. Microbiol.">
        <title>Rhizobium oryzicola sp. nov., potential plant-growth-promoting endophytic bacteria isolated from rice roots.</title>
        <authorList>
            <person name="Zhang X.X."/>
            <person name="Gao J.S."/>
            <person name="Cao Y.H."/>
            <person name="Sheirdil R.A."/>
            <person name="Wang X.C."/>
            <person name="Zhang L."/>
        </authorList>
    </citation>
    <scope>NUCLEOTIDE SEQUENCE</scope>
    <source>
        <strain evidence="3">05753</strain>
    </source>
</reference>
<reference evidence="3" key="2">
    <citation type="submission" date="2023-07" db="EMBL/GenBank/DDBJ databases">
        <authorList>
            <person name="Sun H."/>
        </authorList>
    </citation>
    <scope>NUCLEOTIDE SEQUENCE</scope>
    <source>
        <strain evidence="3">05753</strain>
    </source>
</reference>
<sequence>MTRVLTRRPLARNSLAFVLWLFSLWYFIGLLTDIFNPKFMAKFLYASSFYFWIFFAMIAFSILLSYFNHWLAAGISFFYFRQMASADARVTLTMSEEGIESQSEVAKVNFPWRAVKRIVHEGNYLIMAISKREAIIFPRRGFNTDSEFEAAYQFAADRLLASG</sequence>
<dbReference type="Proteomes" id="UP001169006">
    <property type="component" value="Unassembled WGS sequence"/>
</dbReference>
<gene>
    <name evidence="3" type="ORF">Q2T52_25260</name>
</gene>
<keyword evidence="1" id="KW-0812">Transmembrane</keyword>
<keyword evidence="4" id="KW-1185">Reference proteome</keyword>
<evidence type="ECO:0000313" key="4">
    <source>
        <dbReference type="Proteomes" id="UP001169006"/>
    </source>
</evidence>